<evidence type="ECO:0000313" key="3">
    <source>
        <dbReference type="Proteomes" id="UP000694393"/>
    </source>
</evidence>
<feature type="compositionally biased region" description="Basic and acidic residues" evidence="1">
    <location>
        <begin position="156"/>
        <end position="166"/>
    </location>
</feature>
<feature type="compositionally biased region" description="Acidic residues" evidence="1">
    <location>
        <begin position="123"/>
        <end position="146"/>
    </location>
</feature>
<name>A0A8C8VI67_9SAUR</name>
<sequence length="177" mass="19138">MAESGSGAGVGSASQMAQKEGAADAAAASSRELLSVGSGGGIRDTLLINSKHASKKATRLETVRLQRSNILDRVQSFLPQMAHANNELRREMATAPAHQFDIENLDSCLENIIEMNVALVELSDSDTEEEEEISEDSSESEEDSYATDEVTIDTIKLPEQKGKKNSKIEILDSKVKE</sequence>
<dbReference type="PANTHER" id="PTHR28674">
    <property type="entry name" value="SIMILAR TO DNA SEGMENT, CHR 10, WAYNE STATE UNIVERSITY 102,-EXPRESSED"/>
    <property type="match status" value="1"/>
</dbReference>
<feature type="region of interest" description="Disordered" evidence="1">
    <location>
        <begin position="123"/>
        <end position="166"/>
    </location>
</feature>
<reference evidence="2" key="1">
    <citation type="submission" date="2025-08" db="UniProtKB">
        <authorList>
            <consortium name="Ensembl"/>
        </authorList>
    </citation>
    <scope>IDENTIFICATION</scope>
</reference>
<dbReference type="InterPro" id="IPR027921">
    <property type="entry name" value="NOPCHAP1"/>
</dbReference>
<dbReference type="Pfam" id="PF15370">
    <property type="entry name" value="NOPCHAP1"/>
    <property type="match status" value="1"/>
</dbReference>
<evidence type="ECO:0000313" key="2">
    <source>
        <dbReference type="Ensembl" id="ENSPCEP00000009894.1"/>
    </source>
</evidence>
<reference evidence="2" key="2">
    <citation type="submission" date="2025-09" db="UniProtKB">
        <authorList>
            <consortium name="Ensembl"/>
        </authorList>
    </citation>
    <scope>IDENTIFICATION</scope>
</reference>
<proteinExistence type="predicted"/>
<dbReference type="Ensembl" id="ENSPCET00000010227.1">
    <property type="protein sequence ID" value="ENSPCEP00000009894.1"/>
    <property type="gene ID" value="ENSPCEG00000007869.1"/>
</dbReference>
<accession>A0A8C8VI67</accession>
<dbReference type="AlphaFoldDB" id="A0A8C8VI67"/>
<dbReference type="Proteomes" id="UP000694393">
    <property type="component" value="Unplaced"/>
</dbReference>
<dbReference type="GO" id="GO:0000492">
    <property type="term" value="P:box C/D snoRNP assembly"/>
    <property type="evidence" value="ECO:0007669"/>
    <property type="project" value="InterPro"/>
</dbReference>
<evidence type="ECO:0000256" key="1">
    <source>
        <dbReference type="SAM" id="MobiDB-lite"/>
    </source>
</evidence>
<dbReference type="GO" id="GO:0062064">
    <property type="term" value="F:box C/D methylation guide snoRNP complex binding"/>
    <property type="evidence" value="ECO:0007669"/>
    <property type="project" value="TreeGrafter"/>
</dbReference>
<protein>
    <submittedName>
        <fullName evidence="2">Uncharacterized protein</fullName>
    </submittedName>
</protein>
<organism evidence="2 3">
    <name type="scientific">Pelusios castaneus</name>
    <name type="common">West African mud turtle</name>
    <dbReference type="NCBI Taxonomy" id="367368"/>
    <lineage>
        <taxon>Eukaryota</taxon>
        <taxon>Metazoa</taxon>
        <taxon>Chordata</taxon>
        <taxon>Craniata</taxon>
        <taxon>Vertebrata</taxon>
        <taxon>Euteleostomi</taxon>
        <taxon>Archelosauria</taxon>
        <taxon>Testudinata</taxon>
        <taxon>Testudines</taxon>
        <taxon>Pleurodira</taxon>
        <taxon>Pelomedusidae</taxon>
        <taxon>Pelusios</taxon>
    </lineage>
</organism>
<dbReference type="PANTHER" id="PTHR28674:SF1">
    <property type="entry name" value="NOP PROTEIN CHAPERONE 1"/>
    <property type="match status" value="1"/>
</dbReference>
<keyword evidence="3" id="KW-1185">Reference proteome</keyword>